<name>A0A5D3BT61_CUCMM</name>
<evidence type="ECO:0000256" key="1">
    <source>
        <dbReference type="SAM" id="MobiDB-lite"/>
    </source>
</evidence>
<comment type="caution">
    <text evidence="3">The sequence shown here is derived from an EMBL/GenBank/DDBJ whole genome shotgun (WGS) entry which is preliminary data.</text>
</comment>
<proteinExistence type="predicted"/>
<feature type="compositionally biased region" description="Polar residues" evidence="1">
    <location>
        <begin position="121"/>
        <end position="137"/>
    </location>
</feature>
<evidence type="ECO:0000313" key="5">
    <source>
        <dbReference type="Proteomes" id="UP000321947"/>
    </source>
</evidence>
<protein>
    <submittedName>
        <fullName evidence="3">NBS-LRR type resistance protein</fullName>
    </submittedName>
</protein>
<dbReference type="AlphaFoldDB" id="A0A5D3BT61"/>
<organism evidence="3 5">
    <name type="scientific">Cucumis melo var. makuwa</name>
    <name type="common">Oriental melon</name>
    <dbReference type="NCBI Taxonomy" id="1194695"/>
    <lineage>
        <taxon>Eukaryota</taxon>
        <taxon>Viridiplantae</taxon>
        <taxon>Streptophyta</taxon>
        <taxon>Embryophyta</taxon>
        <taxon>Tracheophyta</taxon>
        <taxon>Spermatophyta</taxon>
        <taxon>Magnoliopsida</taxon>
        <taxon>eudicotyledons</taxon>
        <taxon>Gunneridae</taxon>
        <taxon>Pentapetalae</taxon>
        <taxon>rosids</taxon>
        <taxon>fabids</taxon>
        <taxon>Cucurbitales</taxon>
        <taxon>Cucurbitaceae</taxon>
        <taxon>Benincaseae</taxon>
        <taxon>Cucumis</taxon>
    </lineage>
</organism>
<evidence type="ECO:0000313" key="4">
    <source>
        <dbReference type="Proteomes" id="UP000321393"/>
    </source>
</evidence>
<evidence type="ECO:0000313" key="3">
    <source>
        <dbReference type="EMBL" id="TYK02334.1"/>
    </source>
</evidence>
<reference evidence="4 5" key="1">
    <citation type="submission" date="2019-08" db="EMBL/GenBank/DDBJ databases">
        <title>Draft genome sequences of two oriental melons (Cucumis melo L. var makuwa).</title>
        <authorList>
            <person name="Kwon S.-Y."/>
        </authorList>
    </citation>
    <scope>NUCLEOTIDE SEQUENCE [LARGE SCALE GENOMIC DNA]</scope>
    <source>
        <strain evidence="5">cv. Chang Bougi</strain>
        <strain evidence="4">cv. SW 3</strain>
        <tissue evidence="3">Leaf</tissue>
    </source>
</reference>
<sequence length="244" mass="28331">MVICESNASGSGDNKFYDVLDKVLDIQYLMGRSVWLFKCRWYDTDNKKSQRTHVTLRTDVDPTIIERSVMHHVADDYIDDGDEQLSHQSGSINGTMSSFSSDFKETYVMFLEFDKDLNTMRGSSSVDNNSETTQPSLTPRRRAQPRLLELERSNHGRIRLLDKSDFTIIAVGRSHFFNDSTSSLSNKMSQSTRWSYSSKHTFEMACSYRRPLRMHIINRWNSSLSLPEDSQPLFRNKIYRSFFG</sequence>
<dbReference type="OrthoDB" id="1878503at2759"/>
<dbReference type="EMBL" id="SSTE01020204">
    <property type="protein sequence ID" value="KAA0034989.1"/>
    <property type="molecule type" value="Genomic_DNA"/>
</dbReference>
<feature type="region of interest" description="Disordered" evidence="1">
    <location>
        <begin position="121"/>
        <end position="144"/>
    </location>
</feature>
<evidence type="ECO:0000313" key="2">
    <source>
        <dbReference type="EMBL" id="KAA0034989.1"/>
    </source>
</evidence>
<dbReference type="Proteomes" id="UP000321947">
    <property type="component" value="Unassembled WGS sequence"/>
</dbReference>
<dbReference type="EMBL" id="SSTD01015655">
    <property type="protein sequence ID" value="TYK02334.1"/>
    <property type="molecule type" value="Genomic_DNA"/>
</dbReference>
<dbReference type="Proteomes" id="UP000321393">
    <property type="component" value="Unassembled WGS sequence"/>
</dbReference>
<accession>A0A5D3BT61</accession>
<gene>
    <name evidence="3" type="ORF">E5676_scaffold155G00220</name>
    <name evidence="2" type="ORF">E6C27_scaffold57G00260</name>
</gene>